<dbReference type="Proteomes" id="UP000253490">
    <property type="component" value="Unassembled WGS sequence"/>
</dbReference>
<dbReference type="Gene3D" id="2.170.120.30">
    <property type="match status" value="2"/>
</dbReference>
<proteinExistence type="predicted"/>
<dbReference type="InterPro" id="IPR053154">
    <property type="entry name" value="c-di-AMP_regulator"/>
</dbReference>
<dbReference type="RefSeq" id="WP_170128337.1">
    <property type="nucleotide sequence ID" value="NZ_QNRX01000027.1"/>
</dbReference>
<evidence type="ECO:0000313" key="2">
    <source>
        <dbReference type="Proteomes" id="UP000253490"/>
    </source>
</evidence>
<keyword evidence="2" id="KW-1185">Reference proteome</keyword>
<name>A0A366HZ86_9FIRM</name>
<dbReference type="AlphaFoldDB" id="A0A366HZ86"/>
<dbReference type="PANTHER" id="PTHR37804">
    <property type="entry name" value="CDAA REGULATORY PROTEIN CDAR"/>
    <property type="match status" value="1"/>
</dbReference>
<gene>
    <name evidence="1" type="ORF">DES36_12721</name>
</gene>
<evidence type="ECO:0000313" key="1">
    <source>
        <dbReference type="EMBL" id="RBP57651.1"/>
    </source>
</evidence>
<protein>
    <submittedName>
        <fullName evidence="1">YbbR domain-containing protein</fullName>
    </submittedName>
</protein>
<sequence length="410" mass="45557">MNKSEPKIAIIISLGIAIVLWFYVMGEVDPNVTQKFSNIPVRIENRNSLEEKGLVLSADQEYTVDISVYGRTSSLYNLRKDIEASIDVTNIDEKGEYNLEATIQGLPDVVQLKNIYPEKIELKVDQLGEKRQEVEINIEGNPQRDLVVMGYSASPRSVALYGPEEMLKKVSKVVGIINVEGAGSNINESVQIQAVDSNGKVIEGVNISTSRCNVDVQIGKTKKVKIEPNLKGTPSEDYIITNITVNPKEIVLGAKDDRLGNIEKVLTEEINIEGIQSSVERVVKLQLPEGTDTVGNGTTEVKVNITVEEKVIKDYQIKTLKVINQPEDMDIVQPKEVNISIRLEGKSTDVEKLNIENIALYIDLKEILEGENTVKIQMEPLERITIKAITPSNMMITAVKRVTEGEETVE</sequence>
<dbReference type="Gene3D" id="2.170.120.40">
    <property type="entry name" value="YbbR-like domain"/>
    <property type="match status" value="2"/>
</dbReference>
<accession>A0A366HZ86</accession>
<reference evidence="1 2" key="1">
    <citation type="submission" date="2018-06" db="EMBL/GenBank/DDBJ databases">
        <title>Genomic Encyclopedia of Type Strains, Phase IV (KMG-IV): sequencing the most valuable type-strain genomes for metagenomic binning, comparative biology and taxonomic classification.</title>
        <authorList>
            <person name="Goeker M."/>
        </authorList>
    </citation>
    <scope>NUCLEOTIDE SEQUENCE [LARGE SCALE GENOMIC DNA]</scope>
    <source>
        <strain evidence="1 2">DSM 22112</strain>
    </source>
</reference>
<dbReference type="PANTHER" id="PTHR37804:SF1">
    <property type="entry name" value="CDAA REGULATORY PROTEIN CDAR"/>
    <property type="match status" value="1"/>
</dbReference>
<comment type="caution">
    <text evidence="1">The sequence shown here is derived from an EMBL/GenBank/DDBJ whole genome shotgun (WGS) entry which is preliminary data.</text>
</comment>
<dbReference type="EMBL" id="QNRX01000027">
    <property type="protein sequence ID" value="RBP57651.1"/>
    <property type="molecule type" value="Genomic_DNA"/>
</dbReference>
<dbReference type="InterPro" id="IPR012505">
    <property type="entry name" value="YbbR"/>
</dbReference>
<organism evidence="1 2">
    <name type="scientific">Alkalibaculum bacchi</name>
    <dbReference type="NCBI Taxonomy" id="645887"/>
    <lineage>
        <taxon>Bacteria</taxon>
        <taxon>Bacillati</taxon>
        <taxon>Bacillota</taxon>
        <taxon>Clostridia</taxon>
        <taxon>Eubacteriales</taxon>
        <taxon>Eubacteriaceae</taxon>
        <taxon>Alkalibaculum</taxon>
    </lineage>
</organism>
<dbReference type="Pfam" id="PF07949">
    <property type="entry name" value="YbbR"/>
    <property type="match status" value="3"/>
</dbReference>